<sequence length="68" mass="7874">MWHYSCSVLIREGTQRSESDEKKSAHAEGEKVLHKQAKKIKNSGFKVLYSSRGENHDHHKKGKRQVMP</sequence>
<feature type="compositionally biased region" description="Basic and acidic residues" evidence="1">
    <location>
        <begin position="13"/>
        <end position="33"/>
    </location>
</feature>
<proteinExistence type="predicted"/>
<organism evidence="2">
    <name type="scientific">Rhizophora mucronata</name>
    <name type="common">Asiatic mangrove</name>
    <dbReference type="NCBI Taxonomy" id="61149"/>
    <lineage>
        <taxon>Eukaryota</taxon>
        <taxon>Viridiplantae</taxon>
        <taxon>Streptophyta</taxon>
        <taxon>Embryophyta</taxon>
        <taxon>Tracheophyta</taxon>
        <taxon>Spermatophyta</taxon>
        <taxon>Magnoliopsida</taxon>
        <taxon>eudicotyledons</taxon>
        <taxon>Gunneridae</taxon>
        <taxon>Pentapetalae</taxon>
        <taxon>rosids</taxon>
        <taxon>fabids</taxon>
        <taxon>Malpighiales</taxon>
        <taxon>Rhizophoraceae</taxon>
        <taxon>Rhizophora</taxon>
    </lineage>
</organism>
<reference evidence="2" key="1">
    <citation type="submission" date="2018-02" db="EMBL/GenBank/DDBJ databases">
        <title>Rhizophora mucronata_Transcriptome.</title>
        <authorList>
            <person name="Meera S.P."/>
            <person name="Sreeshan A."/>
            <person name="Augustine A."/>
        </authorList>
    </citation>
    <scope>NUCLEOTIDE SEQUENCE</scope>
    <source>
        <tissue evidence="2">Leaf</tissue>
    </source>
</reference>
<protein>
    <submittedName>
        <fullName evidence="2">Uncharacterized protein</fullName>
    </submittedName>
</protein>
<dbReference type="EMBL" id="GGEC01088593">
    <property type="protein sequence ID" value="MBX69077.1"/>
    <property type="molecule type" value="Transcribed_RNA"/>
</dbReference>
<dbReference type="AlphaFoldDB" id="A0A2P2QQ52"/>
<evidence type="ECO:0000256" key="1">
    <source>
        <dbReference type="SAM" id="MobiDB-lite"/>
    </source>
</evidence>
<feature type="region of interest" description="Disordered" evidence="1">
    <location>
        <begin position="13"/>
        <end position="68"/>
    </location>
</feature>
<accession>A0A2P2QQ52</accession>
<evidence type="ECO:0000313" key="2">
    <source>
        <dbReference type="EMBL" id="MBX69077.1"/>
    </source>
</evidence>
<feature type="compositionally biased region" description="Basic residues" evidence="1">
    <location>
        <begin position="58"/>
        <end position="68"/>
    </location>
</feature>
<name>A0A2P2QQ52_RHIMU</name>